<dbReference type="Pfam" id="PF07963">
    <property type="entry name" value="N_methyl"/>
    <property type="match status" value="2"/>
</dbReference>
<dbReference type="GO" id="GO:0005886">
    <property type="term" value="C:plasma membrane"/>
    <property type="evidence" value="ECO:0007669"/>
    <property type="project" value="UniProtKB-SubCell"/>
</dbReference>
<evidence type="ECO:0000313" key="7">
    <source>
        <dbReference type="EMBL" id="STJ09711.1"/>
    </source>
</evidence>
<evidence type="ECO:0000313" key="8">
    <source>
        <dbReference type="Proteomes" id="UP000254495"/>
    </source>
</evidence>
<keyword evidence="5 6" id="KW-0472">Membrane</keyword>
<dbReference type="PANTHER" id="PTHR39583">
    <property type="entry name" value="TYPE II SECRETION SYSTEM PROTEIN J-RELATED"/>
    <property type="match status" value="1"/>
</dbReference>
<name>A0A376VD12_ECOLX</name>
<dbReference type="Proteomes" id="UP000254495">
    <property type="component" value="Unassembled WGS sequence"/>
</dbReference>
<dbReference type="AlphaFoldDB" id="A0A376VD12"/>
<organism evidence="7 8">
    <name type="scientific">Escherichia coli</name>
    <dbReference type="NCBI Taxonomy" id="562"/>
    <lineage>
        <taxon>Bacteria</taxon>
        <taxon>Pseudomonadati</taxon>
        <taxon>Pseudomonadota</taxon>
        <taxon>Gammaproteobacteria</taxon>
        <taxon>Enterobacterales</taxon>
        <taxon>Enterobacteriaceae</taxon>
        <taxon>Escherichia</taxon>
    </lineage>
</organism>
<evidence type="ECO:0000256" key="4">
    <source>
        <dbReference type="ARBA" id="ARBA00022989"/>
    </source>
</evidence>
<reference evidence="7 8" key="1">
    <citation type="submission" date="2018-06" db="EMBL/GenBank/DDBJ databases">
        <authorList>
            <consortium name="Pathogen Informatics"/>
            <person name="Doyle S."/>
        </authorList>
    </citation>
    <scope>NUCLEOTIDE SEQUENCE [LARGE SCALE GENOMIC DNA]</scope>
    <source>
        <strain evidence="7 8">NCTC9077</strain>
    </source>
</reference>
<comment type="subcellular location">
    <subcellularLocation>
        <location evidence="1">Membrane</location>
        <topology evidence="1">Single-pass membrane protein</topology>
    </subcellularLocation>
</comment>
<accession>A0A376VD12</accession>
<dbReference type="EMBL" id="UGCU01000001">
    <property type="protein sequence ID" value="STJ09711.1"/>
    <property type="molecule type" value="Genomic_DNA"/>
</dbReference>
<evidence type="ECO:0000256" key="5">
    <source>
        <dbReference type="ARBA" id="ARBA00023136"/>
    </source>
</evidence>
<dbReference type="InterPro" id="IPR045584">
    <property type="entry name" value="Pilin-like"/>
</dbReference>
<evidence type="ECO:0000256" key="1">
    <source>
        <dbReference type="ARBA" id="ARBA00004167"/>
    </source>
</evidence>
<sequence>MKTQRGYTLIETLVAMLILVMLSASGLYGWQYWQQSQRLWQTASQARDYLLYLREDANWHNRDHSISVIREGALWCLVSSAAGANTCHGSSPLVFVPRWPEVEMSDLTPSLAFFGLRNTAWAGHIRFKKLNGRVVAGGFAVGKTPALSARRNRRMPVKELGFSLLEVLIAMAISSVLLLGAARFLPALQRDSLTSTRKLALEDEIWLRVFTVAKHLQRAGYCHGSCTGEGLEIVGQGDCVIVQWDANSNGIWDREPVKESDQIGFRLKEHVLETLRGATSCEGKGWDKVTNPDAIIIDTFQVTRQDVSGFSPVLTVNMHAASKADPQTVVDASYSVTGSNL</sequence>
<gene>
    <name evidence="7" type="primary">ppdB</name>
    <name evidence="7" type="ORF">NCTC9077_01342</name>
</gene>
<protein>
    <submittedName>
        <fullName evidence="7">Prepilin peptidase dependent protein B</fullName>
    </submittedName>
</protein>
<keyword evidence="2" id="KW-0488">Methylation</keyword>
<evidence type="ECO:0000256" key="3">
    <source>
        <dbReference type="ARBA" id="ARBA00022692"/>
    </source>
</evidence>
<dbReference type="InterPro" id="IPR012902">
    <property type="entry name" value="N_methyl_site"/>
</dbReference>
<dbReference type="PROSITE" id="PS00409">
    <property type="entry name" value="PROKAR_NTER_METHYL"/>
    <property type="match status" value="1"/>
</dbReference>
<dbReference type="PANTHER" id="PTHR39583:SF3">
    <property type="entry name" value="PREPILIN PEPTIDASE-DEPENDENT PROTEIN B"/>
    <property type="match status" value="1"/>
</dbReference>
<evidence type="ECO:0000256" key="6">
    <source>
        <dbReference type="SAM" id="Phobius"/>
    </source>
</evidence>
<feature type="transmembrane region" description="Helical" evidence="6">
    <location>
        <begin position="160"/>
        <end position="185"/>
    </location>
</feature>
<proteinExistence type="predicted"/>
<dbReference type="SUPFAM" id="SSF54523">
    <property type="entry name" value="Pili subunits"/>
    <property type="match status" value="1"/>
</dbReference>
<evidence type="ECO:0000256" key="2">
    <source>
        <dbReference type="ARBA" id="ARBA00022481"/>
    </source>
</evidence>
<dbReference type="InterPro" id="IPR051621">
    <property type="entry name" value="T2SS_protein_J"/>
</dbReference>
<feature type="transmembrane region" description="Helical" evidence="6">
    <location>
        <begin position="6"/>
        <end position="30"/>
    </location>
</feature>
<keyword evidence="4 6" id="KW-1133">Transmembrane helix</keyword>
<keyword evidence="3 6" id="KW-0812">Transmembrane</keyword>
<dbReference type="NCBIfam" id="NF007800">
    <property type="entry name" value="PRK10506.1"/>
    <property type="match status" value="1"/>
</dbReference>
<dbReference type="NCBIfam" id="NF007848">
    <property type="entry name" value="PRK10557.1"/>
    <property type="match status" value="1"/>
</dbReference>
<dbReference type="NCBIfam" id="TIGR02532">
    <property type="entry name" value="IV_pilin_GFxxxE"/>
    <property type="match status" value="2"/>
</dbReference>